<name>A0AAV9U8C1_9PEZI</name>
<feature type="chain" id="PRO_5043339732" description="DUF1592 domain-containing protein" evidence="2">
    <location>
        <begin position="24"/>
        <end position="447"/>
    </location>
</feature>
<evidence type="ECO:0008006" key="5">
    <source>
        <dbReference type="Google" id="ProtNLM"/>
    </source>
</evidence>
<protein>
    <recommendedName>
        <fullName evidence="5">DUF1592 domain-containing protein</fullName>
    </recommendedName>
</protein>
<accession>A0AAV9U8C1</accession>
<sequence length="447" mass="49628">MKNPLSASVYLLAFFVLISGVVCVVTEQGSQPTGLPVPSGNLRQQTSAALKRLRKSQAEKPASHQNPDDVDWAPPGETIVVTPSQWADFETSLGIGTNEPGPVWLLLKAVIRFLKLAVSLESTALLLQNALSERGEPDAVGVWDQYLGTFADVIEPLDNHLWDPDDPTANSQTAKNFVDDVVARIAPERQGMVTQMLVKSQSTPGLMNRGGTLDPGKIPEPTVLGMKVMLRRLFDYNADPNGGNQIFLNSGPFLQVWELAYSIVTELSDFELRVGAMADPIRLRFLPQDAGDGEIWRTVTDSYPVGLYRRENIGYDGYFNSKYEGTTRAMGTDEELSERWGMETSDLDISNMVASYRNQLDGLIKGLLPAIMDALADIAVKAYDMGEKSRLRSRNWPLLNIPGLDTSIELLKKYPEWSEGRYTTAQNYLPQHPDWMDRRMRFAGVGN</sequence>
<feature type="region of interest" description="Disordered" evidence="1">
    <location>
        <begin position="55"/>
        <end position="75"/>
    </location>
</feature>
<dbReference type="AlphaFoldDB" id="A0AAV9U8C1"/>
<comment type="caution">
    <text evidence="3">The sequence shown here is derived from an EMBL/GenBank/DDBJ whole genome shotgun (WGS) entry which is preliminary data.</text>
</comment>
<feature type="signal peptide" evidence="2">
    <location>
        <begin position="1"/>
        <end position="23"/>
    </location>
</feature>
<evidence type="ECO:0000313" key="4">
    <source>
        <dbReference type="Proteomes" id="UP001373714"/>
    </source>
</evidence>
<proteinExistence type="predicted"/>
<evidence type="ECO:0000256" key="2">
    <source>
        <dbReference type="SAM" id="SignalP"/>
    </source>
</evidence>
<dbReference type="Proteomes" id="UP001373714">
    <property type="component" value="Unassembled WGS sequence"/>
</dbReference>
<dbReference type="EMBL" id="JAVHNS010000013">
    <property type="protein sequence ID" value="KAK6337576.1"/>
    <property type="molecule type" value="Genomic_DNA"/>
</dbReference>
<gene>
    <name evidence="3" type="ORF">TWF730_002971</name>
</gene>
<reference evidence="3 4" key="1">
    <citation type="submission" date="2019-10" db="EMBL/GenBank/DDBJ databases">
        <authorList>
            <person name="Palmer J.M."/>
        </authorList>
    </citation>
    <scope>NUCLEOTIDE SEQUENCE [LARGE SCALE GENOMIC DNA]</scope>
    <source>
        <strain evidence="3 4">TWF730</strain>
    </source>
</reference>
<evidence type="ECO:0000313" key="3">
    <source>
        <dbReference type="EMBL" id="KAK6337576.1"/>
    </source>
</evidence>
<keyword evidence="4" id="KW-1185">Reference proteome</keyword>
<organism evidence="3 4">
    <name type="scientific">Orbilia blumenaviensis</name>
    <dbReference type="NCBI Taxonomy" id="1796055"/>
    <lineage>
        <taxon>Eukaryota</taxon>
        <taxon>Fungi</taxon>
        <taxon>Dikarya</taxon>
        <taxon>Ascomycota</taxon>
        <taxon>Pezizomycotina</taxon>
        <taxon>Orbiliomycetes</taxon>
        <taxon>Orbiliales</taxon>
        <taxon>Orbiliaceae</taxon>
        <taxon>Orbilia</taxon>
    </lineage>
</organism>
<keyword evidence="2" id="KW-0732">Signal</keyword>
<evidence type="ECO:0000256" key="1">
    <source>
        <dbReference type="SAM" id="MobiDB-lite"/>
    </source>
</evidence>